<keyword evidence="1" id="KW-1133">Transmembrane helix</keyword>
<feature type="transmembrane region" description="Helical" evidence="1">
    <location>
        <begin position="12"/>
        <end position="32"/>
    </location>
</feature>
<evidence type="ECO:0000313" key="3">
    <source>
        <dbReference type="Proteomes" id="UP000018850"/>
    </source>
</evidence>
<protein>
    <submittedName>
        <fullName evidence="2">Uncharacterized protein</fullName>
    </submittedName>
</protein>
<reference evidence="3" key="1">
    <citation type="submission" date="2013-11" db="EMBL/GenBank/DDBJ databases">
        <title>Draft genome sequence from a member of Zhouia, isolated tidal flat.</title>
        <authorList>
            <person name="Jin H."/>
            <person name="Jeon C.O."/>
        </authorList>
    </citation>
    <scope>NUCLEOTIDE SEQUENCE [LARGE SCALE GENOMIC DNA]</scope>
    <source>
        <strain evidence="3">AD3</strain>
    </source>
</reference>
<sequence>MKNNKKIDWRYYLIVFCLVTFTLSVYLFQWFGPGIISYYKQKKEKEQIFYGGSKEEAEASIELYNNKVITLKKAVDSTVMANQNIYVFTNDTTNSINSFSLSPNIKFSKYQSSISPGNPLITRNKDIIEKISTFLKHEDSLGYSGSIKKGNHTLTIKHYRGLNDSLVFKLITYFKPTPEYNDRPIIKSAFKISSVKVDSFKTRSFKYKEKHLKNLKENSGFSAAILRPYYKSFYDNSFKFYFVCLNQNIPKDAFQKYIDYLLEGSLKELDCSNCHIKTLKAKINDGLKTVKDTENTTSVN</sequence>
<keyword evidence="3" id="KW-1185">Reference proteome</keyword>
<dbReference type="RefSeq" id="WP_038267710.1">
    <property type="nucleotide sequence ID" value="NZ_AYXY01000023.1"/>
</dbReference>
<dbReference type="AlphaFoldDB" id="W2ULB7"/>
<accession>W2ULB7</accession>
<comment type="caution">
    <text evidence="2">The sequence shown here is derived from an EMBL/GenBank/DDBJ whole genome shotgun (WGS) entry which is preliminary data.</text>
</comment>
<dbReference type="Proteomes" id="UP000018850">
    <property type="component" value="Unassembled WGS sequence"/>
</dbReference>
<proteinExistence type="predicted"/>
<dbReference type="STRING" id="376730.SAMN04487906_1465"/>
<keyword evidence="1" id="KW-0812">Transmembrane</keyword>
<evidence type="ECO:0000313" key="2">
    <source>
        <dbReference type="EMBL" id="ETN94793.1"/>
    </source>
</evidence>
<name>W2ULB7_9FLAO</name>
<keyword evidence="1" id="KW-0472">Membrane</keyword>
<dbReference type="EMBL" id="AYXY01000023">
    <property type="protein sequence ID" value="ETN94793.1"/>
    <property type="molecule type" value="Genomic_DNA"/>
</dbReference>
<organism evidence="2 3">
    <name type="scientific">Zhouia amylolytica AD3</name>
    <dbReference type="NCBI Taxonomy" id="1286632"/>
    <lineage>
        <taxon>Bacteria</taxon>
        <taxon>Pseudomonadati</taxon>
        <taxon>Bacteroidota</taxon>
        <taxon>Flavobacteriia</taxon>
        <taxon>Flavobacteriales</taxon>
        <taxon>Flavobacteriaceae</taxon>
        <taxon>Zhouia</taxon>
    </lineage>
</organism>
<gene>
    <name evidence="2" type="ORF">P278_27360</name>
</gene>
<reference evidence="2 3" key="2">
    <citation type="journal article" date="2016" name="Genome Announc.">
        <title>Draft Genome Sequence of Zhouia amylolytica AD3, Isolated from Tidal Flat Sediment.</title>
        <authorList>
            <person name="Jia B."/>
            <person name="Jin H.M."/>
            <person name="Lee H.J."/>
            <person name="Jeon C.O."/>
        </authorList>
    </citation>
    <scope>NUCLEOTIDE SEQUENCE [LARGE SCALE GENOMIC DNA]</scope>
    <source>
        <strain evidence="2 3">AD3</strain>
    </source>
</reference>
<evidence type="ECO:0000256" key="1">
    <source>
        <dbReference type="SAM" id="Phobius"/>
    </source>
</evidence>